<gene>
    <name evidence="1" type="ORF">ACFSQJ_00035</name>
</gene>
<dbReference type="RefSeq" id="WP_377764701.1">
    <property type="nucleotide sequence ID" value="NZ_JBHULB010000001.1"/>
</dbReference>
<sequence>MASVRDLKKDINFVLGDIIEAVYEWEATTQNKNSDKGSKLIDGAISAFDELMDKVHAKDVENSKAHYKAIRADLEKKATDLIEKLNKL</sequence>
<accession>A0ABW5MPT7</accession>
<dbReference type="Proteomes" id="UP001597526">
    <property type="component" value="Unassembled WGS sequence"/>
</dbReference>
<keyword evidence="2" id="KW-1185">Reference proteome</keyword>
<proteinExistence type="predicted"/>
<protein>
    <submittedName>
        <fullName evidence="1">Uncharacterized protein</fullName>
    </submittedName>
</protein>
<name>A0ABW5MPT7_9FLAO</name>
<reference evidence="2" key="1">
    <citation type="journal article" date="2019" name="Int. J. Syst. Evol. Microbiol.">
        <title>The Global Catalogue of Microorganisms (GCM) 10K type strain sequencing project: providing services to taxonomists for standard genome sequencing and annotation.</title>
        <authorList>
            <consortium name="The Broad Institute Genomics Platform"/>
            <consortium name="The Broad Institute Genome Sequencing Center for Infectious Disease"/>
            <person name="Wu L."/>
            <person name="Ma J."/>
        </authorList>
    </citation>
    <scope>NUCLEOTIDE SEQUENCE [LARGE SCALE GENOMIC DNA]</scope>
    <source>
        <strain evidence="2">KCTC 52368</strain>
    </source>
</reference>
<comment type="caution">
    <text evidence="1">The sequence shown here is derived from an EMBL/GenBank/DDBJ whole genome shotgun (WGS) entry which is preliminary data.</text>
</comment>
<dbReference type="EMBL" id="JBHULB010000001">
    <property type="protein sequence ID" value="MFD2585297.1"/>
    <property type="molecule type" value="Genomic_DNA"/>
</dbReference>
<organism evidence="1 2">
    <name type="scientific">Croceitalea marina</name>
    <dbReference type="NCBI Taxonomy" id="1775166"/>
    <lineage>
        <taxon>Bacteria</taxon>
        <taxon>Pseudomonadati</taxon>
        <taxon>Bacteroidota</taxon>
        <taxon>Flavobacteriia</taxon>
        <taxon>Flavobacteriales</taxon>
        <taxon>Flavobacteriaceae</taxon>
        <taxon>Croceitalea</taxon>
    </lineage>
</organism>
<evidence type="ECO:0000313" key="1">
    <source>
        <dbReference type="EMBL" id="MFD2585297.1"/>
    </source>
</evidence>
<evidence type="ECO:0000313" key="2">
    <source>
        <dbReference type="Proteomes" id="UP001597526"/>
    </source>
</evidence>